<comment type="subcellular location">
    <subcellularLocation>
        <location evidence="1">Cell membrane</location>
        <topology evidence="1">Single-pass membrane protein</topology>
    </subcellularLocation>
    <subcellularLocation>
        <location evidence="7">Cell membrane</location>
        <topology evidence="7">Single-pass type II membrane protein</topology>
    </subcellularLocation>
</comment>
<comment type="similarity">
    <text evidence="2 7">Belongs to the ExbD/TolR family.</text>
</comment>
<dbReference type="GO" id="GO:0022857">
    <property type="term" value="F:transmembrane transporter activity"/>
    <property type="evidence" value="ECO:0007669"/>
    <property type="project" value="InterPro"/>
</dbReference>
<sequence>MSAVLSLASAPALSTARRKNNISLTALIDVVFILLMFFMLTSTFSKEQSIGLKKSQGVAAPSSSTAPQLLLAYKDGSFAYFNNSLTALSSLAELNTLASKDQGVNLLPAAELRVQDIVILFEQLKSNGFMHVSLGEPLPEASKRDE</sequence>
<evidence type="ECO:0000313" key="10">
    <source>
        <dbReference type="Proteomes" id="UP000536640"/>
    </source>
</evidence>
<evidence type="ECO:0000313" key="9">
    <source>
        <dbReference type="EMBL" id="MBB5186385.1"/>
    </source>
</evidence>
<evidence type="ECO:0000256" key="7">
    <source>
        <dbReference type="RuleBase" id="RU003879"/>
    </source>
</evidence>
<name>A0A840R056_9GAMM</name>
<protein>
    <submittedName>
        <fullName evidence="9">Biopolymer transport protein ExbD</fullName>
    </submittedName>
</protein>
<keyword evidence="5 8" id="KW-1133">Transmembrane helix</keyword>
<keyword evidence="6 8" id="KW-0472">Membrane</keyword>
<evidence type="ECO:0000256" key="1">
    <source>
        <dbReference type="ARBA" id="ARBA00004162"/>
    </source>
</evidence>
<evidence type="ECO:0000256" key="4">
    <source>
        <dbReference type="ARBA" id="ARBA00022692"/>
    </source>
</evidence>
<dbReference type="GO" id="GO:0015031">
    <property type="term" value="P:protein transport"/>
    <property type="evidence" value="ECO:0007669"/>
    <property type="project" value="UniProtKB-KW"/>
</dbReference>
<proteinExistence type="inferred from homology"/>
<dbReference type="GO" id="GO:0005886">
    <property type="term" value="C:plasma membrane"/>
    <property type="evidence" value="ECO:0007669"/>
    <property type="project" value="UniProtKB-SubCell"/>
</dbReference>
<gene>
    <name evidence="9" type="ORF">HNQ57_000646</name>
</gene>
<dbReference type="Proteomes" id="UP000536640">
    <property type="component" value="Unassembled WGS sequence"/>
</dbReference>
<comment type="caution">
    <text evidence="9">The sequence shown here is derived from an EMBL/GenBank/DDBJ whole genome shotgun (WGS) entry which is preliminary data.</text>
</comment>
<keyword evidence="10" id="KW-1185">Reference proteome</keyword>
<feature type="transmembrane region" description="Helical" evidence="8">
    <location>
        <begin position="24"/>
        <end position="44"/>
    </location>
</feature>
<dbReference type="EMBL" id="JACHHW010000002">
    <property type="protein sequence ID" value="MBB5186385.1"/>
    <property type="molecule type" value="Genomic_DNA"/>
</dbReference>
<keyword evidence="3" id="KW-1003">Cell membrane</keyword>
<evidence type="ECO:0000256" key="5">
    <source>
        <dbReference type="ARBA" id="ARBA00022989"/>
    </source>
</evidence>
<evidence type="ECO:0000256" key="6">
    <source>
        <dbReference type="ARBA" id="ARBA00023136"/>
    </source>
</evidence>
<dbReference type="RefSeq" id="WP_184461189.1">
    <property type="nucleotide sequence ID" value="NZ_JACHHW010000002.1"/>
</dbReference>
<evidence type="ECO:0000256" key="3">
    <source>
        <dbReference type="ARBA" id="ARBA00022475"/>
    </source>
</evidence>
<dbReference type="InterPro" id="IPR003400">
    <property type="entry name" value="ExbD"/>
</dbReference>
<evidence type="ECO:0000256" key="2">
    <source>
        <dbReference type="ARBA" id="ARBA00005811"/>
    </source>
</evidence>
<dbReference type="Pfam" id="PF02472">
    <property type="entry name" value="ExbD"/>
    <property type="match status" value="1"/>
</dbReference>
<accession>A0A840R056</accession>
<reference evidence="9 10" key="1">
    <citation type="submission" date="2020-08" db="EMBL/GenBank/DDBJ databases">
        <title>Genomic Encyclopedia of Type Strains, Phase IV (KMG-IV): sequencing the most valuable type-strain genomes for metagenomic binning, comparative biology and taxonomic classification.</title>
        <authorList>
            <person name="Goeker M."/>
        </authorList>
    </citation>
    <scope>NUCLEOTIDE SEQUENCE [LARGE SCALE GENOMIC DNA]</scope>
    <source>
        <strain evidence="9 10">DSM 25701</strain>
    </source>
</reference>
<keyword evidence="7" id="KW-0653">Protein transport</keyword>
<evidence type="ECO:0000256" key="8">
    <source>
        <dbReference type="SAM" id="Phobius"/>
    </source>
</evidence>
<keyword evidence="7" id="KW-0813">Transport</keyword>
<keyword evidence="4 7" id="KW-0812">Transmembrane</keyword>
<dbReference type="PANTHER" id="PTHR30558">
    <property type="entry name" value="EXBD MEMBRANE COMPONENT OF PMF-DRIVEN MACROMOLECULE IMPORT SYSTEM"/>
    <property type="match status" value="1"/>
</dbReference>
<dbReference type="AlphaFoldDB" id="A0A840R056"/>
<organism evidence="9 10">
    <name type="scientific">Zhongshania antarctica</name>
    <dbReference type="NCBI Taxonomy" id="641702"/>
    <lineage>
        <taxon>Bacteria</taxon>
        <taxon>Pseudomonadati</taxon>
        <taxon>Pseudomonadota</taxon>
        <taxon>Gammaproteobacteria</taxon>
        <taxon>Cellvibrionales</taxon>
        <taxon>Spongiibacteraceae</taxon>
        <taxon>Zhongshania</taxon>
    </lineage>
</organism>
<dbReference type="PANTHER" id="PTHR30558:SF3">
    <property type="entry name" value="BIOPOLYMER TRANSPORT PROTEIN EXBD-RELATED"/>
    <property type="match status" value="1"/>
</dbReference>